<protein>
    <recommendedName>
        <fullName evidence="3">Alpha/beta hydrolase family protein</fullName>
    </recommendedName>
</protein>
<gene>
    <name evidence="1" type="ORF">SAMN04488062_102250</name>
</gene>
<dbReference type="Proteomes" id="UP000199274">
    <property type="component" value="Unassembled WGS sequence"/>
</dbReference>
<dbReference type="AlphaFoldDB" id="A0A1G7XBR8"/>
<reference evidence="2" key="1">
    <citation type="submission" date="2016-10" db="EMBL/GenBank/DDBJ databases">
        <authorList>
            <person name="Varghese N."/>
            <person name="Submissions S."/>
        </authorList>
    </citation>
    <scope>NUCLEOTIDE SEQUENCE [LARGE SCALE GENOMIC DNA]</scope>
    <source>
        <strain evidence="2">CGMCC 1.2747</strain>
    </source>
</reference>
<evidence type="ECO:0000313" key="1">
    <source>
        <dbReference type="EMBL" id="SDG81672.1"/>
    </source>
</evidence>
<organism evidence="1 2">
    <name type="scientific">Flavobacterium omnivorum</name>
    <dbReference type="NCBI Taxonomy" id="178355"/>
    <lineage>
        <taxon>Bacteria</taxon>
        <taxon>Pseudomonadati</taxon>
        <taxon>Bacteroidota</taxon>
        <taxon>Flavobacteriia</taxon>
        <taxon>Flavobacteriales</taxon>
        <taxon>Flavobacteriaceae</taxon>
        <taxon>Flavobacterium</taxon>
    </lineage>
</organism>
<evidence type="ECO:0008006" key="3">
    <source>
        <dbReference type="Google" id="ProtNLM"/>
    </source>
</evidence>
<keyword evidence="2" id="KW-1185">Reference proteome</keyword>
<name>A0A1G7XBR8_9FLAO</name>
<dbReference type="Gene3D" id="3.40.50.1820">
    <property type="entry name" value="alpha/beta hydrolase"/>
    <property type="match status" value="1"/>
</dbReference>
<dbReference type="RefSeq" id="WP_091255189.1">
    <property type="nucleotide sequence ID" value="NZ_FNDB01000002.1"/>
</dbReference>
<dbReference type="Pfam" id="PF05728">
    <property type="entry name" value="UPF0227"/>
    <property type="match status" value="1"/>
</dbReference>
<accession>A0A1G7XBR8</accession>
<dbReference type="InterPro" id="IPR008886">
    <property type="entry name" value="UPF0227/Esterase_YqiA"/>
</dbReference>
<sequence>MNILFLHGLESPLTIDKKNILEKYGNVFAPDLNYKSNPNMIQFLYDEYQNQSIDVIIGSSMGGFAGFYLSKLLKLPALLFNPALPYHATEQNIPNTEIVHQHLIQFVLGLQDETIKAEDNLSYILNFVPRANDIRIHLLKDLAHRIPITVFESEVNLFFKK</sequence>
<evidence type="ECO:0000313" key="2">
    <source>
        <dbReference type="Proteomes" id="UP000199274"/>
    </source>
</evidence>
<dbReference type="STRING" id="178355.SAMN04488062_102250"/>
<dbReference type="InterPro" id="IPR029058">
    <property type="entry name" value="AB_hydrolase_fold"/>
</dbReference>
<proteinExistence type="predicted"/>
<dbReference type="EMBL" id="FNDB01000002">
    <property type="protein sequence ID" value="SDG81672.1"/>
    <property type="molecule type" value="Genomic_DNA"/>
</dbReference>
<dbReference type="OrthoDB" id="1438136at2"/>